<evidence type="ECO:0000313" key="1">
    <source>
        <dbReference type="EMBL" id="EFC2249551.1"/>
    </source>
</evidence>
<proteinExistence type="predicted"/>
<accession>A0A0Q3A726</accession>
<dbReference type="AlphaFoldDB" id="A0A0Q3A726"/>
<evidence type="ECO:0008006" key="5">
    <source>
        <dbReference type="Google" id="ProtNLM"/>
    </source>
</evidence>
<protein>
    <recommendedName>
        <fullName evidence="5">Lipoprotein</fullName>
    </recommendedName>
</protein>
<evidence type="ECO:0000313" key="2">
    <source>
        <dbReference type="EMBL" id="EGD0650153.1"/>
    </source>
</evidence>
<sequence length="253" mass="28760">MRILIKNMMYIFSFFLLGCDKNESLNPPSNGEMVSVIAKMPAGSKILPLEIMYRSTTCLKSRKDSNGGIVKEPGYYFVKKEFNSVSDDNIFNLKIPRDGGGQCNWELSNITLGFYLKELPSGKDEKSENIPIKEIIVFDDNSPQRLSGTYEIINGDVTLKENYFPLITKRRNSNTLLEYSIVRSSPDVIYKSTSAKKVIFEPRIHFSKVLRATEPTGQKVGVYMSVLYPDGTIENGPYFPNYKKLQFLERGND</sequence>
<reference evidence="2" key="1">
    <citation type="submission" date="2018-08" db="EMBL/GenBank/DDBJ databases">
        <authorList>
            <consortium name="GenomeTrakr network: Whole genome sequencing for foodborne pathogen traceback"/>
        </authorList>
    </citation>
    <scope>NUCLEOTIDE SEQUENCE</scope>
    <source>
        <strain evidence="2">NC_STEC178</strain>
    </source>
</reference>
<dbReference type="Proteomes" id="UP000531916">
    <property type="component" value="Unassembled WGS sequence"/>
</dbReference>
<dbReference type="EMBL" id="AASEPP010000113">
    <property type="protein sequence ID" value="EFC2249551.1"/>
    <property type="molecule type" value="Genomic_DNA"/>
</dbReference>
<name>A0A0Q3A726_ECOLX</name>
<dbReference type="EMBL" id="AAVQAW010000019">
    <property type="protein sequence ID" value="EGD0650153.1"/>
    <property type="molecule type" value="Genomic_DNA"/>
</dbReference>
<evidence type="ECO:0000313" key="4">
    <source>
        <dbReference type="Proteomes" id="UP000630371"/>
    </source>
</evidence>
<comment type="caution">
    <text evidence="2">The sequence shown here is derived from an EMBL/GenBank/DDBJ whole genome shotgun (WGS) entry which is preliminary data.</text>
</comment>
<evidence type="ECO:0000313" key="3">
    <source>
        <dbReference type="Proteomes" id="UP000531916"/>
    </source>
</evidence>
<dbReference type="RefSeq" id="WP_032175926.1">
    <property type="nucleotide sequence ID" value="NZ_BFGA01000017.1"/>
</dbReference>
<dbReference type="PROSITE" id="PS51257">
    <property type="entry name" value="PROKAR_LIPOPROTEIN"/>
    <property type="match status" value="1"/>
</dbReference>
<gene>
    <name evidence="2" type="ORF">B6R31_003867</name>
    <name evidence="1" type="ORF">E5H86_28215</name>
</gene>
<organism evidence="2 4">
    <name type="scientific">Escherichia coli</name>
    <dbReference type="NCBI Taxonomy" id="562"/>
    <lineage>
        <taxon>Bacteria</taxon>
        <taxon>Pseudomonadati</taxon>
        <taxon>Pseudomonadota</taxon>
        <taxon>Gammaproteobacteria</taxon>
        <taxon>Enterobacterales</taxon>
        <taxon>Enterobacteriaceae</taxon>
        <taxon>Escherichia</taxon>
    </lineage>
</organism>
<reference evidence="1 3" key="2">
    <citation type="submission" date="2019-04" db="EMBL/GenBank/DDBJ databases">
        <authorList>
            <consortium name="NARMS: The National Antimicrobial Resistance Monitoring System"/>
        </authorList>
    </citation>
    <scope>NUCLEOTIDE SEQUENCE [LARGE SCALE GENOMIC DNA]</scope>
    <source>
        <strain evidence="1 3">FSIS11919500</strain>
    </source>
</reference>
<dbReference type="Proteomes" id="UP000630371">
    <property type="component" value="Unassembled WGS sequence"/>
</dbReference>